<proteinExistence type="predicted"/>
<evidence type="ECO:0000313" key="2">
    <source>
        <dbReference type="Proteomes" id="UP001732700"/>
    </source>
</evidence>
<dbReference type="Proteomes" id="UP001732700">
    <property type="component" value="Chromosome 7C"/>
</dbReference>
<sequence>MGSIDSHVFEQPAATTCSTLPHPPDLDPMASSLADDLLRLMGDADDRLEFTVTKEEGHEIKQLRDRNGLRGKLYIFGLQNVESKEEALEANLSAKERLTDLELCWERESRRPNVEAEAQVMEGLCPPARLESLEIWDYHGSRYPSWMVGTQNGGPKELERIFFWRCSQLGPAPKLENFVRLQVLWLSECGWDALPGNMEQLTSLKKLIIMKCFNIRWLPALPRSIQEINVMSCNAAFTKSCRTIGHLNWQKIQHIPKKDIC</sequence>
<evidence type="ECO:0000313" key="1">
    <source>
        <dbReference type="EnsemblPlants" id="AVESA.00010b.r2.7CG0680210.1.CDS"/>
    </source>
</evidence>
<reference evidence="1" key="2">
    <citation type="submission" date="2025-09" db="UniProtKB">
        <authorList>
            <consortium name="EnsemblPlants"/>
        </authorList>
    </citation>
    <scope>IDENTIFICATION</scope>
</reference>
<dbReference type="EnsemblPlants" id="AVESA.00010b.r2.7CG0680210.1">
    <property type="protein sequence ID" value="AVESA.00010b.r2.7CG0680210.1.CDS"/>
    <property type="gene ID" value="AVESA.00010b.r2.7CG0680210"/>
</dbReference>
<reference evidence="1" key="1">
    <citation type="submission" date="2021-05" db="EMBL/GenBank/DDBJ databases">
        <authorList>
            <person name="Scholz U."/>
            <person name="Mascher M."/>
            <person name="Fiebig A."/>
        </authorList>
    </citation>
    <scope>NUCLEOTIDE SEQUENCE [LARGE SCALE GENOMIC DNA]</scope>
</reference>
<protein>
    <submittedName>
        <fullName evidence="1">Uncharacterized protein</fullName>
    </submittedName>
</protein>
<keyword evidence="2" id="KW-1185">Reference proteome</keyword>
<accession>A0ACD5ZVZ7</accession>
<name>A0ACD5ZVZ7_AVESA</name>
<organism evidence="1 2">
    <name type="scientific">Avena sativa</name>
    <name type="common">Oat</name>
    <dbReference type="NCBI Taxonomy" id="4498"/>
    <lineage>
        <taxon>Eukaryota</taxon>
        <taxon>Viridiplantae</taxon>
        <taxon>Streptophyta</taxon>
        <taxon>Embryophyta</taxon>
        <taxon>Tracheophyta</taxon>
        <taxon>Spermatophyta</taxon>
        <taxon>Magnoliopsida</taxon>
        <taxon>Liliopsida</taxon>
        <taxon>Poales</taxon>
        <taxon>Poaceae</taxon>
        <taxon>BOP clade</taxon>
        <taxon>Pooideae</taxon>
        <taxon>Poodae</taxon>
        <taxon>Poeae</taxon>
        <taxon>Poeae Chloroplast Group 1 (Aveneae type)</taxon>
        <taxon>Aveninae</taxon>
        <taxon>Avena</taxon>
    </lineage>
</organism>